<dbReference type="InterPro" id="IPR011042">
    <property type="entry name" value="6-blade_b-propeller_TolB-like"/>
</dbReference>
<dbReference type="GO" id="GO:0016491">
    <property type="term" value="F:oxidoreductase activity"/>
    <property type="evidence" value="ECO:0007669"/>
    <property type="project" value="UniProtKB-KW"/>
</dbReference>
<feature type="chain" id="PRO_5046824106" evidence="1">
    <location>
        <begin position="35"/>
        <end position="409"/>
    </location>
</feature>
<keyword evidence="4" id="KW-1185">Reference proteome</keyword>
<dbReference type="PANTHER" id="PTHR19328">
    <property type="entry name" value="HEDGEHOG-INTERACTING PROTEIN"/>
    <property type="match status" value="1"/>
</dbReference>
<dbReference type="EMBL" id="JAVAIL010000002">
    <property type="protein sequence ID" value="MDP4539049.1"/>
    <property type="molecule type" value="Genomic_DNA"/>
</dbReference>
<reference evidence="3 4" key="1">
    <citation type="submission" date="2023-08" db="EMBL/GenBank/DDBJ databases">
        <title>genomic of DY56.</title>
        <authorList>
            <person name="Wang Y."/>
        </authorList>
    </citation>
    <scope>NUCLEOTIDE SEQUENCE [LARGE SCALE GENOMIC DNA]</scope>
    <source>
        <strain evidence="3 4">DY56-A-20</strain>
    </source>
</reference>
<comment type="caution">
    <text evidence="3">The sequence shown here is derived from an EMBL/GenBank/DDBJ whole genome shotgun (WGS) entry which is preliminary data.</text>
</comment>
<dbReference type="PANTHER" id="PTHR19328:SF75">
    <property type="entry name" value="ALDOSE SUGAR DEHYDROGENASE YLII"/>
    <property type="match status" value="1"/>
</dbReference>
<proteinExistence type="predicted"/>
<keyword evidence="1" id="KW-0732">Signal</keyword>
<evidence type="ECO:0000259" key="2">
    <source>
        <dbReference type="Pfam" id="PF07995"/>
    </source>
</evidence>
<gene>
    <name evidence="3" type="ORF">Q9K01_05360</name>
</gene>
<accession>A0ABT9H7N7</accession>
<dbReference type="EC" id="1.1.5.-" evidence="3"/>
<keyword evidence="3" id="KW-0560">Oxidoreductase</keyword>
<name>A0ABT9H7N7_9SPHN</name>
<sequence>MKNLLTSEPRAASQPGRMSLPLLLLAAMASPVGAQAPERSNQIESVHTGEAVVSVVEVAAGLDTPWGMTFLPDGRMLVTERPGNLVIVAADGAVSSPLAGTPTVYAQGQGGLMDVALHPDFARNRMVYLTFAEPGPDGSAGTALGRARLANDRLEGFEVIWRQEPKLVGPNHFGNRIAFAPDGKLFLALGERFQFGPAQDLSNTLGTVVRLNDDGSIPQDNPFVGRADAEDAIWSYGHRNIEASAIHPETGALWVAEMGPLGGDELNEIRAGANYGWPVVSWGINYDGVDIPDPTQFPQFADAAHVWSPVRSPSGMIVYTGDMFPEWRGDILFGALSAGGLERVDMENGAIAGTQFIPLNTRIREVEQGPDGAVYLLTNTMEGANGAVWRLEPLEVHPASADDGRSGPG</sequence>
<dbReference type="Proteomes" id="UP001235664">
    <property type="component" value="Unassembled WGS sequence"/>
</dbReference>
<protein>
    <submittedName>
        <fullName evidence="3">PQQ-dependent sugar dehydrogenase</fullName>
        <ecNumber evidence="3">1.1.5.-</ecNumber>
    </submittedName>
</protein>
<dbReference type="InterPro" id="IPR011041">
    <property type="entry name" value="Quinoprot_gluc/sorb_DH_b-prop"/>
</dbReference>
<evidence type="ECO:0000313" key="4">
    <source>
        <dbReference type="Proteomes" id="UP001235664"/>
    </source>
</evidence>
<dbReference type="RefSeq" id="WP_305929204.1">
    <property type="nucleotide sequence ID" value="NZ_JAVAIL010000002.1"/>
</dbReference>
<dbReference type="Pfam" id="PF07995">
    <property type="entry name" value="GSDH"/>
    <property type="match status" value="1"/>
</dbReference>
<dbReference type="SUPFAM" id="SSF50952">
    <property type="entry name" value="Soluble quinoprotein glucose dehydrogenase"/>
    <property type="match status" value="1"/>
</dbReference>
<dbReference type="Gene3D" id="2.120.10.30">
    <property type="entry name" value="TolB, C-terminal domain"/>
    <property type="match status" value="1"/>
</dbReference>
<evidence type="ECO:0000313" key="3">
    <source>
        <dbReference type="EMBL" id="MDP4539049.1"/>
    </source>
</evidence>
<dbReference type="InterPro" id="IPR012938">
    <property type="entry name" value="Glc/Sorbosone_DH"/>
</dbReference>
<feature type="domain" description="Glucose/Sorbosone dehydrogenase" evidence="2">
    <location>
        <begin position="62"/>
        <end position="383"/>
    </location>
</feature>
<evidence type="ECO:0000256" key="1">
    <source>
        <dbReference type="SAM" id="SignalP"/>
    </source>
</evidence>
<feature type="signal peptide" evidence="1">
    <location>
        <begin position="1"/>
        <end position="34"/>
    </location>
</feature>
<organism evidence="3 4">
    <name type="scientific">Qipengyuania benthica</name>
    <dbReference type="NCBI Taxonomy" id="3067651"/>
    <lineage>
        <taxon>Bacteria</taxon>
        <taxon>Pseudomonadati</taxon>
        <taxon>Pseudomonadota</taxon>
        <taxon>Alphaproteobacteria</taxon>
        <taxon>Sphingomonadales</taxon>
        <taxon>Erythrobacteraceae</taxon>
        <taxon>Qipengyuania</taxon>
    </lineage>
</organism>